<dbReference type="KEGG" id="more:E1B28_013470"/>
<gene>
    <name evidence="1" type="ORF">E1B28_013470</name>
</gene>
<proteinExistence type="predicted"/>
<dbReference type="EMBL" id="CM032189">
    <property type="protein sequence ID" value="KAG7087509.1"/>
    <property type="molecule type" value="Genomic_DNA"/>
</dbReference>
<dbReference type="GeneID" id="66082545"/>
<dbReference type="Proteomes" id="UP001049176">
    <property type="component" value="Chromosome 9"/>
</dbReference>
<keyword evidence="2" id="KW-1185">Reference proteome</keyword>
<name>A0A9P7RPM6_9AGAR</name>
<sequence length="157" mass="17662">MKTGWYVFTRDAIFNESRFGHLDTMRTAVQVLPTVVEDMADEDDSQTLPINLDVPVLPTFSTDTPLEPLNAITMAETRCSKCSITRTMIGQLWQTSFDAAKDHLHRLYSKQKAKAIIEHVIQDLVNLQVAEDIVTDDTSEILAEHDIPLIVALSIYS</sequence>
<evidence type="ECO:0000313" key="2">
    <source>
        <dbReference type="Proteomes" id="UP001049176"/>
    </source>
</evidence>
<dbReference type="RefSeq" id="XP_043003980.1">
    <property type="nucleotide sequence ID" value="XM_043158628.1"/>
</dbReference>
<evidence type="ECO:0000313" key="1">
    <source>
        <dbReference type="EMBL" id="KAG7087509.1"/>
    </source>
</evidence>
<protein>
    <submittedName>
        <fullName evidence="1">Uncharacterized protein</fullName>
    </submittedName>
</protein>
<comment type="caution">
    <text evidence="1">The sequence shown here is derived from an EMBL/GenBank/DDBJ whole genome shotgun (WGS) entry which is preliminary data.</text>
</comment>
<dbReference type="AlphaFoldDB" id="A0A9P7RPM6"/>
<accession>A0A9P7RPM6</accession>
<organism evidence="1 2">
    <name type="scientific">Marasmius oreades</name>
    <name type="common">fairy-ring Marasmius</name>
    <dbReference type="NCBI Taxonomy" id="181124"/>
    <lineage>
        <taxon>Eukaryota</taxon>
        <taxon>Fungi</taxon>
        <taxon>Dikarya</taxon>
        <taxon>Basidiomycota</taxon>
        <taxon>Agaricomycotina</taxon>
        <taxon>Agaricomycetes</taxon>
        <taxon>Agaricomycetidae</taxon>
        <taxon>Agaricales</taxon>
        <taxon>Marasmiineae</taxon>
        <taxon>Marasmiaceae</taxon>
        <taxon>Marasmius</taxon>
    </lineage>
</organism>
<reference evidence="1" key="1">
    <citation type="journal article" date="2021" name="Genome Biol. Evol.">
        <title>The assembled and annotated genome of the fairy-ring fungus Marasmius oreades.</title>
        <authorList>
            <person name="Hiltunen M."/>
            <person name="Ament-Velasquez S.L."/>
            <person name="Johannesson H."/>
        </authorList>
    </citation>
    <scope>NUCLEOTIDE SEQUENCE</scope>
    <source>
        <strain evidence="1">03SP1</strain>
    </source>
</reference>